<organism evidence="2 3">
    <name type="scientific">Butyricimonas hominis</name>
    <dbReference type="NCBI Taxonomy" id="2763032"/>
    <lineage>
        <taxon>Bacteria</taxon>
        <taxon>Pseudomonadati</taxon>
        <taxon>Bacteroidota</taxon>
        <taxon>Bacteroidia</taxon>
        <taxon>Bacteroidales</taxon>
        <taxon>Odoribacteraceae</taxon>
        <taxon>Butyricimonas</taxon>
    </lineage>
</organism>
<dbReference type="Gene3D" id="3.40.390.70">
    <property type="match status" value="1"/>
</dbReference>
<evidence type="ECO:0000313" key="3">
    <source>
        <dbReference type="Proteomes" id="UP000646484"/>
    </source>
</evidence>
<dbReference type="Proteomes" id="UP000646484">
    <property type="component" value="Unassembled WGS sequence"/>
</dbReference>
<sequence length="300" mass="34997">MMKRYSLCLLIGILCTFWSCSDDEDVTPSLKDEDRLEALIDKSNTDIMAFKEKYGTYILYQFDQLRDFAYQFEQASSWREAKLTYLEKEDVPGAVAFLEEHFFNCYRDTVKLNMLPRKFLICSKVYGGVLGISNPDGGKTGLHDAVVNMNSFTVARLGRVTLAAMSAERRDEFVRQIHYMFLGGYIVNVQRNIFVEDLFFDPAAKLYGTRVEREKNEILPDEYYMSRGFFPITDKEQYYYPLQMEDLSTFVEHLVKMDEETKETVWEQSVMRTKMQYVARSLKAMGVDIVKINPLAEDFL</sequence>
<gene>
    <name evidence="2" type="ORF">H8S64_16945</name>
</gene>
<reference evidence="2 3" key="1">
    <citation type="submission" date="2020-08" db="EMBL/GenBank/DDBJ databases">
        <title>Genome public.</title>
        <authorList>
            <person name="Liu C."/>
            <person name="Sun Q."/>
        </authorList>
    </citation>
    <scope>NUCLEOTIDE SEQUENCE [LARGE SCALE GENOMIC DNA]</scope>
    <source>
        <strain evidence="2 3">NSJ-56</strain>
    </source>
</reference>
<accession>A0ABR7D4C8</accession>
<dbReference type="RefSeq" id="WP_186977621.1">
    <property type="nucleotide sequence ID" value="NZ_JACOOH010000008.1"/>
</dbReference>
<comment type="caution">
    <text evidence="2">The sequence shown here is derived from an EMBL/GenBank/DDBJ whole genome shotgun (WGS) entry which is preliminary data.</text>
</comment>
<feature type="signal peptide" evidence="1">
    <location>
        <begin position="1"/>
        <end position="21"/>
    </location>
</feature>
<feature type="chain" id="PRO_5045046297" evidence="1">
    <location>
        <begin position="22"/>
        <end position="300"/>
    </location>
</feature>
<evidence type="ECO:0000313" key="2">
    <source>
        <dbReference type="EMBL" id="MBC5622779.1"/>
    </source>
</evidence>
<keyword evidence="1" id="KW-0732">Signal</keyword>
<keyword evidence="3" id="KW-1185">Reference proteome</keyword>
<name>A0ABR7D4C8_9BACT</name>
<dbReference type="EMBL" id="JACOOH010000008">
    <property type="protein sequence ID" value="MBC5622779.1"/>
    <property type="molecule type" value="Genomic_DNA"/>
</dbReference>
<evidence type="ECO:0000256" key="1">
    <source>
        <dbReference type="SAM" id="SignalP"/>
    </source>
</evidence>
<protein>
    <submittedName>
        <fullName evidence="2">Uncharacterized protein</fullName>
    </submittedName>
</protein>
<proteinExistence type="predicted"/>